<dbReference type="FunFam" id="3.40.50.720:FF:000594">
    <property type="entry name" value="Short-chain oxidoreductase"/>
    <property type="match status" value="1"/>
</dbReference>
<dbReference type="PANTHER" id="PTHR24320:SF148">
    <property type="entry name" value="NAD(P)-BINDING ROSSMANN-FOLD SUPERFAMILY PROTEIN"/>
    <property type="match status" value="1"/>
</dbReference>
<dbReference type="Gene3D" id="3.40.50.720">
    <property type="entry name" value="NAD(P)-binding Rossmann-like Domain"/>
    <property type="match status" value="1"/>
</dbReference>
<dbReference type="InterPro" id="IPR036291">
    <property type="entry name" value="NAD(P)-bd_dom_sf"/>
</dbReference>
<dbReference type="OMA" id="PPAEKYW"/>
<keyword evidence="2" id="KW-0560">Oxidoreductase</keyword>
<gene>
    <name evidence="4" type="ORF">DGD08_12290</name>
</gene>
<dbReference type="InterPro" id="IPR002347">
    <property type="entry name" value="SDR_fam"/>
</dbReference>
<proteinExistence type="inferred from homology"/>
<evidence type="ECO:0000256" key="1">
    <source>
        <dbReference type="ARBA" id="ARBA00006484"/>
    </source>
</evidence>
<dbReference type="PANTHER" id="PTHR24320">
    <property type="entry name" value="RETINOL DEHYDROGENASE"/>
    <property type="match status" value="1"/>
</dbReference>
<dbReference type="PRINTS" id="PR00081">
    <property type="entry name" value="GDHRDH"/>
</dbReference>
<accession>A0A3D4VAV4</accession>
<organism evidence="4 5">
    <name type="scientific">Gemmatimonas aurantiaca</name>
    <dbReference type="NCBI Taxonomy" id="173480"/>
    <lineage>
        <taxon>Bacteria</taxon>
        <taxon>Pseudomonadati</taxon>
        <taxon>Gemmatimonadota</taxon>
        <taxon>Gemmatimonadia</taxon>
        <taxon>Gemmatimonadales</taxon>
        <taxon>Gemmatimonadaceae</taxon>
        <taxon>Gemmatimonas</taxon>
    </lineage>
</organism>
<dbReference type="AlphaFoldDB" id="A0A3D4VAV4"/>
<sequence>MSVALTATSGASVFGATSTTDDVLDGVDLRGLRVLVTGVSAGLGVETARALAARGAEVVGAARDLEKARAATEVVRTAAANGGGLTLIELDLASLASIRAATDALHVQGDRFDVVIANAGVMASPFGHTIDGFETQFGTNHLGHFLFVNRIASLIKDGGRFISVASSGHRYSNVDLDDPHFERTAYEPFLAYGRSKTANILFAVEFDRRHRARGVRAAALHPGGIKTELGRHVGQEALDGIFTQINTELAEQGKASFEWKTIPQGAATSVWAGFVANADEIGGRYLENCHVTTNITDGYISAISEGVRPYALDAENAKALWAKSEELVGQTF</sequence>
<evidence type="ECO:0000313" key="5">
    <source>
        <dbReference type="Proteomes" id="UP000264071"/>
    </source>
</evidence>
<dbReference type="Pfam" id="PF00106">
    <property type="entry name" value="adh_short"/>
    <property type="match status" value="1"/>
</dbReference>
<dbReference type="SUPFAM" id="SSF51735">
    <property type="entry name" value="NAD(P)-binding Rossmann-fold domains"/>
    <property type="match status" value="1"/>
</dbReference>
<reference evidence="4 5" key="1">
    <citation type="journal article" date="2018" name="Nat. Biotechnol.">
        <title>A standardized bacterial taxonomy based on genome phylogeny substantially revises the tree of life.</title>
        <authorList>
            <person name="Parks D.H."/>
            <person name="Chuvochina M."/>
            <person name="Waite D.W."/>
            <person name="Rinke C."/>
            <person name="Skarshewski A."/>
            <person name="Chaumeil P.A."/>
            <person name="Hugenholtz P."/>
        </authorList>
    </citation>
    <scope>NUCLEOTIDE SEQUENCE [LARGE SCALE GENOMIC DNA]</scope>
    <source>
        <strain evidence="4">UBA8844</strain>
    </source>
</reference>
<protein>
    <recommendedName>
        <fullName evidence="3">Probable oxidoreductase</fullName>
    </recommendedName>
</protein>
<dbReference type="Proteomes" id="UP000264071">
    <property type="component" value="Unassembled WGS sequence"/>
</dbReference>
<comment type="caution">
    <text evidence="4">The sequence shown here is derived from an EMBL/GenBank/DDBJ whole genome shotgun (WGS) entry which is preliminary data.</text>
</comment>
<evidence type="ECO:0000256" key="2">
    <source>
        <dbReference type="ARBA" id="ARBA00023002"/>
    </source>
</evidence>
<dbReference type="EMBL" id="DPIY01000010">
    <property type="protein sequence ID" value="HCT57974.1"/>
    <property type="molecule type" value="Genomic_DNA"/>
</dbReference>
<comment type="similarity">
    <text evidence="1">Belongs to the short-chain dehydrogenases/reductases (SDR) family.</text>
</comment>
<name>A0A3D4VAV4_9BACT</name>
<dbReference type="GO" id="GO:0016491">
    <property type="term" value="F:oxidoreductase activity"/>
    <property type="evidence" value="ECO:0007669"/>
    <property type="project" value="UniProtKB-KW"/>
</dbReference>
<evidence type="ECO:0000313" key="4">
    <source>
        <dbReference type="EMBL" id="HCT57974.1"/>
    </source>
</evidence>
<evidence type="ECO:0000256" key="3">
    <source>
        <dbReference type="ARBA" id="ARBA00071493"/>
    </source>
</evidence>